<keyword evidence="2" id="KW-0378">Hydrolase</keyword>
<comment type="caution">
    <text evidence="2">The sequence shown here is derived from an EMBL/GenBank/DDBJ whole genome shotgun (WGS) entry which is preliminary data.</text>
</comment>
<dbReference type="AlphaFoldDB" id="A0A644XUH4"/>
<dbReference type="Pfam" id="PF13614">
    <property type="entry name" value="AAA_31"/>
    <property type="match status" value="1"/>
</dbReference>
<dbReference type="PANTHER" id="PTHR13696">
    <property type="entry name" value="P-LOOP CONTAINING NUCLEOSIDE TRIPHOSPHATE HYDROLASE"/>
    <property type="match status" value="1"/>
</dbReference>
<dbReference type="Gene3D" id="3.40.50.300">
    <property type="entry name" value="P-loop containing nucleotide triphosphate hydrolases"/>
    <property type="match status" value="1"/>
</dbReference>
<name>A0A644XUH4_9ZZZZ</name>
<sequence>MVTILGYFRIVTNMSAQTILFLNQKGGVGKTTSAVNLGSALAQKGKKVLLIDLDSQGNLTSATSIDGRKPGLYEVIAGQCSAADAIQQTPIRNLYAIASNINMAGLNIELVGEDEREFFLKRVLVGLEEGWDYILGDCPPSLGLVTVNAMVWAKHVIIPMQCEYFAMEGLNLLMRTVGNMKKSLNPDLEVLGILFTMYSKRTKLANEVVEDISSFFNTLVFKTMIPRNVRIAEAPSHGLPINVYDNASSGAKAYKALAEEVIERVARNT</sequence>
<proteinExistence type="predicted"/>
<dbReference type="GO" id="GO:0016787">
    <property type="term" value="F:hydrolase activity"/>
    <property type="evidence" value="ECO:0007669"/>
    <property type="project" value="UniProtKB-KW"/>
</dbReference>
<dbReference type="FunFam" id="3.40.50.300:FF:000285">
    <property type="entry name" value="Sporulation initiation inhibitor Soj"/>
    <property type="match status" value="1"/>
</dbReference>
<dbReference type="CDD" id="cd02042">
    <property type="entry name" value="ParAB_family"/>
    <property type="match status" value="1"/>
</dbReference>
<evidence type="ECO:0000259" key="1">
    <source>
        <dbReference type="Pfam" id="PF13614"/>
    </source>
</evidence>
<dbReference type="InterPro" id="IPR027417">
    <property type="entry name" value="P-loop_NTPase"/>
</dbReference>
<dbReference type="EMBL" id="VSSQ01003258">
    <property type="protein sequence ID" value="MPM19860.1"/>
    <property type="molecule type" value="Genomic_DNA"/>
</dbReference>
<protein>
    <submittedName>
        <fullName evidence="2">Sporulation initiation inhibitor protein Soj</fullName>
        <ecNumber evidence="2">3.6.-.-</ecNumber>
    </submittedName>
</protein>
<evidence type="ECO:0000313" key="2">
    <source>
        <dbReference type="EMBL" id="MPM19860.1"/>
    </source>
</evidence>
<feature type="domain" description="AAA" evidence="1">
    <location>
        <begin position="17"/>
        <end position="190"/>
    </location>
</feature>
<dbReference type="EC" id="3.6.-.-" evidence="2"/>
<gene>
    <name evidence="2" type="primary">soj_28</name>
    <name evidence="2" type="ORF">SDC9_66287</name>
</gene>
<accession>A0A644XUH4</accession>
<organism evidence="2">
    <name type="scientific">bioreactor metagenome</name>
    <dbReference type="NCBI Taxonomy" id="1076179"/>
    <lineage>
        <taxon>unclassified sequences</taxon>
        <taxon>metagenomes</taxon>
        <taxon>ecological metagenomes</taxon>
    </lineage>
</organism>
<dbReference type="PANTHER" id="PTHR13696:SF52">
    <property type="entry name" value="PARA FAMILY PROTEIN CT_582"/>
    <property type="match status" value="1"/>
</dbReference>
<dbReference type="InterPro" id="IPR050678">
    <property type="entry name" value="DNA_Partitioning_ATPase"/>
</dbReference>
<dbReference type="SUPFAM" id="SSF52540">
    <property type="entry name" value="P-loop containing nucleoside triphosphate hydrolases"/>
    <property type="match status" value="1"/>
</dbReference>
<dbReference type="InterPro" id="IPR025669">
    <property type="entry name" value="AAA_dom"/>
</dbReference>
<reference evidence="2" key="1">
    <citation type="submission" date="2019-08" db="EMBL/GenBank/DDBJ databases">
        <authorList>
            <person name="Kucharzyk K."/>
            <person name="Murdoch R.W."/>
            <person name="Higgins S."/>
            <person name="Loffler F."/>
        </authorList>
    </citation>
    <scope>NUCLEOTIDE SEQUENCE</scope>
</reference>